<reference evidence="1 2" key="1">
    <citation type="journal article" date="2018" name="Sci. Rep.">
        <title>Genomic signatures of local adaptation to the degree of environmental predictability in rotifers.</title>
        <authorList>
            <person name="Franch-Gras L."/>
            <person name="Hahn C."/>
            <person name="Garcia-Roger E.M."/>
            <person name="Carmona M.J."/>
            <person name="Serra M."/>
            <person name="Gomez A."/>
        </authorList>
    </citation>
    <scope>NUCLEOTIDE SEQUENCE [LARGE SCALE GENOMIC DNA]</scope>
    <source>
        <strain evidence="1">HYR1</strain>
    </source>
</reference>
<keyword evidence="2" id="KW-1185">Reference proteome</keyword>
<name>A0A3M7Q7I1_BRAPC</name>
<dbReference type="Proteomes" id="UP000276133">
    <property type="component" value="Unassembled WGS sequence"/>
</dbReference>
<dbReference type="AlphaFoldDB" id="A0A3M7Q7I1"/>
<evidence type="ECO:0000313" key="2">
    <source>
        <dbReference type="Proteomes" id="UP000276133"/>
    </source>
</evidence>
<sequence>MYTLHTTFEYIDSLRLYVNLWTGSVQPINFIIGRSNAGLGNPNEFKVNRFVRYNVQSVQWLQVKRDRWGFGGPKVKDMLPSWRRLNERCDPEA</sequence>
<dbReference type="EMBL" id="REGN01007130">
    <property type="protein sequence ID" value="RNA07199.1"/>
    <property type="molecule type" value="Genomic_DNA"/>
</dbReference>
<evidence type="ECO:0000313" key="1">
    <source>
        <dbReference type="EMBL" id="RNA07199.1"/>
    </source>
</evidence>
<gene>
    <name evidence="1" type="ORF">BpHYR1_009380</name>
</gene>
<accession>A0A3M7Q7I1</accession>
<protein>
    <submittedName>
        <fullName evidence="1">Uncharacterized protein</fullName>
    </submittedName>
</protein>
<organism evidence="1 2">
    <name type="scientific">Brachionus plicatilis</name>
    <name type="common">Marine rotifer</name>
    <name type="synonym">Brachionus muelleri</name>
    <dbReference type="NCBI Taxonomy" id="10195"/>
    <lineage>
        <taxon>Eukaryota</taxon>
        <taxon>Metazoa</taxon>
        <taxon>Spiralia</taxon>
        <taxon>Gnathifera</taxon>
        <taxon>Rotifera</taxon>
        <taxon>Eurotatoria</taxon>
        <taxon>Monogononta</taxon>
        <taxon>Pseudotrocha</taxon>
        <taxon>Ploima</taxon>
        <taxon>Brachionidae</taxon>
        <taxon>Brachionus</taxon>
    </lineage>
</organism>
<proteinExistence type="predicted"/>
<comment type="caution">
    <text evidence="1">The sequence shown here is derived from an EMBL/GenBank/DDBJ whole genome shotgun (WGS) entry which is preliminary data.</text>
</comment>